<dbReference type="Pfam" id="PF00383">
    <property type="entry name" value="dCMP_cyt_deam_1"/>
    <property type="match status" value="1"/>
</dbReference>
<dbReference type="Gene3D" id="3.40.140.10">
    <property type="entry name" value="Cytidine Deaminase, domain 2"/>
    <property type="match status" value="1"/>
</dbReference>
<dbReference type="Proteomes" id="UP000650511">
    <property type="component" value="Unassembled WGS sequence"/>
</dbReference>
<dbReference type="InterPro" id="IPR016193">
    <property type="entry name" value="Cytidine_deaminase-like"/>
</dbReference>
<comment type="similarity">
    <text evidence="4 14">In the N-terminal section; belongs to the cytidine and deoxycytidylate deaminase family.</text>
</comment>
<comment type="pathway">
    <text evidence="3 14">Cofactor biosynthesis; riboflavin biosynthesis; 5-amino-6-(D-ribitylamino)uracil from GTP: step 3/4.</text>
</comment>
<dbReference type="SUPFAM" id="SSF53597">
    <property type="entry name" value="Dihydrofolate reductase-like"/>
    <property type="match status" value="1"/>
</dbReference>
<evidence type="ECO:0000256" key="4">
    <source>
        <dbReference type="ARBA" id="ARBA00005259"/>
    </source>
</evidence>
<keyword evidence="6 14" id="KW-0686">Riboflavin biosynthesis</keyword>
<comment type="pathway">
    <text evidence="2 14">Cofactor biosynthesis; riboflavin biosynthesis; 5-amino-6-(D-ribitylamino)uracil from GTP: step 2/4.</text>
</comment>
<evidence type="ECO:0000256" key="5">
    <source>
        <dbReference type="ARBA" id="ARBA00007417"/>
    </source>
</evidence>
<evidence type="ECO:0000256" key="9">
    <source>
        <dbReference type="ARBA" id="ARBA00022857"/>
    </source>
</evidence>
<feature type="binding site" evidence="17">
    <location>
        <position position="85"/>
    </location>
    <ligand>
        <name>Zn(2+)</name>
        <dbReference type="ChEBI" id="CHEBI:29105"/>
        <note>catalytic</note>
    </ligand>
</feature>
<dbReference type="PANTHER" id="PTHR38011">
    <property type="entry name" value="DIHYDROFOLATE REDUCTASE FAMILY PROTEIN (AFU_ORTHOLOGUE AFUA_8G06820)"/>
    <property type="match status" value="1"/>
</dbReference>
<name>A0A8J3ABB8_9ACTN</name>
<keyword evidence="9 14" id="KW-0521">NADP</keyword>
<feature type="binding site" evidence="16">
    <location>
        <position position="183"/>
    </location>
    <ligand>
        <name>substrate</name>
    </ligand>
</feature>
<keyword evidence="7 14" id="KW-0479">Metal-binding</keyword>
<dbReference type="PROSITE" id="PS00903">
    <property type="entry name" value="CYT_DCMP_DEAMINASES_1"/>
    <property type="match status" value="1"/>
</dbReference>
<evidence type="ECO:0000256" key="15">
    <source>
        <dbReference type="PIRSR" id="PIRSR006769-1"/>
    </source>
</evidence>
<protein>
    <recommendedName>
        <fullName evidence="14">Riboflavin biosynthesis protein RibD</fullName>
    </recommendedName>
    <domain>
        <recommendedName>
            <fullName evidence="14">Diaminohydroxyphosphoribosylaminopyrimidine deaminase</fullName>
            <shortName evidence="14">DRAP deaminase</shortName>
            <ecNumber evidence="14">3.5.4.26</ecNumber>
        </recommendedName>
        <alternativeName>
            <fullName evidence="14">Riboflavin-specific deaminase</fullName>
        </alternativeName>
    </domain>
    <domain>
        <recommendedName>
            <fullName evidence="14">5-amino-6-(5-phosphoribosylamino)uracil reductase</fullName>
            <ecNumber evidence="14">1.1.1.193</ecNumber>
        </recommendedName>
        <alternativeName>
            <fullName evidence="14">HTP reductase</fullName>
        </alternativeName>
    </domain>
</protein>
<dbReference type="PIRSF" id="PIRSF006769">
    <property type="entry name" value="RibD"/>
    <property type="match status" value="1"/>
</dbReference>
<dbReference type="InterPro" id="IPR004794">
    <property type="entry name" value="Eubact_RibD"/>
</dbReference>
<feature type="binding site" evidence="16">
    <location>
        <position position="209"/>
    </location>
    <ligand>
        <name>NADP(+)</name>
        <dbReference type="ChEBI" id="CHEBI:58349"/>
    </ligand>
</feature>
<evidence type="ECO:0000313" key="19">
    <source>
        <dbReference type="EMBL" id="GGI07458.1"/>
    </source>
</evidence>
<evidence type="ECO:0000256" key="12">
    <source>
        <dbReference type="ARBA" id="ARBA00049861"/>
    </source>
</evidence>
<evidence type="ECO:0000256" key="13">
    <source>
        <dbReference type="ARBA" id="ARBA00049886"/>
    </source>
</evidence>
<comment type="caution">
    <text evidence="19">The sequence shown here is derived from an EMBL/GenBank/DDBJ whole genome shotgun (WGS) entry which is preliminary data.</text>
</comment>
<evidence type="ECO:0000256" key="14">
    <source>
        <dbReference type="PIRNR" id="PIRNR006769"/>
    </source>
</evidence>
<reference evidence="19" key="2">
    <citation type="submission" date="2020-09" db="EMBL/GenBank/DDBJ databases">
        <authorList>
            <person name="Sun Q."/>
            <person name="Zhou Y."/>
        </authorList>
    </citation>
    <scope>NUCLEOTIDE SEQUENCE</scope>
    <source>
        <strain evidence="19">CGMCC 1.14988</strain>
    </source>
</reference>
<evidence type="ECO:0000256" key="17">
    <source>
        <dbReference type="PIRSR" id="PIRSR006769-3"/>
    </source>
</evidence>
<evidence type="ECO:0000256" key="3">
    <source>
        <dbReference type="ARBA" id="ARBA00004910"/>
    </source>
</evidence>
<feature type="active site" description="Proton donor" evidence="15">
    <location>
        <position position="62"/>
    </location>
</feature>
<evidence type="ECO:0000256" key="11">
    <source>
        <dbReference type="ARBA" id="ARBA00023268"/>
    </source>
</evidence>
<evidence type="ECO:0000259" key="18">
    <source>
        <dbReference type="PROSITE" id="PS51747"/>
    </source>
</evidence>
<dbReference type="PANTHER" id="PTHR38011:SF7">
    <property type="entry name" value="2,5-DIAMINO-6-RIBOSYLAMINO-4(3H)-PYRIMIDINONE 5'-PHOSPHATE REDUCTASE"/>
    <property type="match status" value="1"/>
</dbReference>
<reference evidence="19" key="1">
    <citation type="journal article" date="2014" name="Int. J. Syst. Evol. Microbiol.">
        <title>Complete genome sequence of Corynebacterium casei LMG S-19264T (=DSM 44701T), isolated from a smear-ripened cheese.</title>
        <authorList>
            <consortium name="US DOE Joint Genome Institute (JGI-PGF)"/>
            <person name="Walter F."/>
            <person name="Albersmeier A."/>
            <person name="Kalinowski J."/>
            <person name="Ruckert C."/>
        </authorList>
    </citation>
    <scope>NUCLEOTIDE SEQUENCE</scope>
    <source>
        <strain evidence="19">CGMCC 1.14988</strain>
    </source>
</reference>
<dbReference type="InterPro" id="IPR024072">
    <property type="entry name" value="DHFR-like_dom_sf"/>
</dbReference>
<keyword evidence="10 14" id="KW-0560">Oxidoreductase</keyword>
<feature type="binding site" evidence="16">
    <location>
        <begin position="305"/>
        <end position="311"/>
    </location>
    <ligand>
        <name>NADP(+)</name>
        <dbReference type="ChEBI" id="CHEBI:58349"/>
    </ligand>
</feature>
<evidence type="ECO:0000313" key="20">
    <source>
        <dbReference type="Proteomes" id="UP000650511"/>
    </source>
</evidence>
<dbReference type="GO" id="GO:0009231">
    <property type="term" value="P:riboflavin biosynthetic process"/>
    <property type="evidence" value="ECO:0007669"/>
    <property type="project" value="UniProtKB-UniPathway"/>
</dbReference>
<feature type="domain" description="CMP/dCMP-type deaminase" evidence="18">
    <location>
        <begin position="11"/>
        <end position="123"/>
    </location>
</feature>
<dbReference type="InterPro" id="IPR002125">
    <property type="entry name" value="CMP_dCMP_dom"/>
</dbReference>
<dbReference type="Gene3D" id="3.40.430.10">
    <property type="entry name" value="Dihydrofolate Reductase, subunit A"/>
    <property type="match status" value="1"/>
</dbReference>
<evidence type="ECO:0000256" key="2">
    <source>
        <dbReference type="ARBA" id="ARBA00004882"/>
    </source>
</evidence>
<evidence type="ECO:0000256" key="1">
    <source>
        <dbReference type="ARBA" id="ARBA00002151"/>
    </source>
</evidence>
<keyword evidence="14" id="KW-0378">Hydrolase</keyword>
<evidence type="ECO:0000256" key="8">
    <source>
        <dbReference type="ARBA" id="ARBA00022833"/>
    </source>
</evidence>
<feature type="binding site" evidence="16">
    <location>
        <position position="168"/>
    </location>
    <ligand>
        <name>NADP(+)</name>
        <dbReference type="ChEBI" id="CHEBI:58349"/>
    </ligand>
</feature>
<dbReference type="SUPFAM" id="SSF53927">
    <property type="entry name" value="Cytidine deaminase-like"/>
    <property type="match status" value="1"/>
</dbReference>
<feature type="binding site" evidence="16">
    <location>
        <position position="303"/>
    </location>
    <ligand>
        <name>substrate</name>
    </ligand>
</feature>
<comment type="catalytic activity">
    <reaction evidence="12 14">
        <text>5-amino-6-(5-phospho-D-ribitylamino)uracil + NADP(+) = 5-amino-6-(5-phospho-D-ribosylamino)uracil + NADPH + H(+)</text>
        <dbReference type="Rhea" id="RHEA:17845"/>
        <dbReference type="ChEBI" id="CHEBI:15378"/>
        <dbReference type="ChEBI" id="CHEBI:57783"/>
        <dbReference type="ChEBI" id="CHEBI:58349"/>
        <dbReference type="ChEBI" id="CHEBI:58421"/>
        <dbReference type="ChEBI" id="CHEBI:58453"/>
        <dbReference type="EC" id="1.1.1.193"/>
    </reaction>
</comment>
<keyword evidence="20" id="KW-1185">Reference proteome</keyword>
<keyword evidence="8 14" id="KW-0862">Zinc</keyword>
<dbReference type="NCBIfam" id="TIGR00326">
    <property type="entry name" value="eubact_ribD"/>
    <property type="match status" value="1"/>
</dbReference>
<dbReference type="RefSeq" id="WP_165404001.1">
    <property type="nucleotide sequence ID" value="NZ_BMHA01000008.1"/>
</dbReference>
<feature type="binding site" evidence="17">
    <location>
        <position position="60"/>
    </location>
    <ligand>
        <name>Zn(2+)</name>
        <dbReference type="ChEBI" id="CHEBI:29105"/>
        <note>catalytic</note>
    </ligand>
</feature>
<dbReference type="GO" id="GO:0008270">
    <property type="term" value="F:zinc ion binding"/>
    <property type="evidence" value="ECO:0007669"/>
    <property type="project" value="InterPro"/>
</dbReference>
<gene>
    <name evidence="19" type="primary">ribD</name>
    <name evidence="19" type="ORF">GCM10011354_24200</name>
</gene>
<feature type="binding site" evidence="16">
    <location>
        <position position="213"/>
    </location>
    <ligand>
        <name>NADP(+)</name>
        <dbReference type="ChEBI" id="CHEBI:58349"/>
    </ligand>
</feature>
<dbReference type="EC" id="1.1.1.193" evidence="14"/>
<dbReference type="EMBL" id="BMHA01000008">
    <property type="protein sequence ID" value="GGI07458.1"/>
    <property type="molecule type" value="Genomic_DNA"/>
</dbReference>
<dbReference type="UniPathway" id="UPA00275">
    <property type="reaction ID" value="UER00401"/>
</dbReference>
<evidence type="ECO:0000256" key="6">
    <source>
        <dbReference type="ARBA" id="ARBA00022619"/>
    </source>
</evidence>
<comment type="function">
    <text evidence="1 14">Converts 2,5-diamino-6-(ribosylamino)-4(3h)-pyrimidinone 5'-phosphate into 5-amino-6-(ribosylamino)-2,4(1h,3h)-pyrimidinedione 5'-phosphate.</text>
</comment>
<keyword evidence="11" id="KW-0511">Multifunctional enzyme</keyword>
<dbReference type="GO" id="GO:0008835">
    <property type="term" value="F:diaminohydroxyphosphoribosylaminopyrimidine deaminase activity"/>
    <property type="evidence" value="ECO:0007669"/>
    <property type="project" value="UniProtKB-EC"/>
</dbReference>
<dbReference type="Pfam" id="PF01872">
    <property type="entry name" value="RibD_C"/>
    <property type="match status" value="1"/>
</dbReference>
<accession>A0A8J3ABB8</accession>
<comment type="similarity">
    <text evidence="5 14">In the C-terminal section; belongs to the HTP reductase family.</text>
</comment>
<dbReference type="InterPro" id="IPR016192">
    <property type="entry name" value="APOBEC/CMP_deaminase_Zn-bd"/>
</dbReference>
<feature type="binding site" evidence="16">
    <location>
        <position position="217"/>
    </location>
    <ligand>
        <name>substrate</name>
    </ligand>
</feature>
<evidence type="ECO:0000256" key="10">
    <source>
        <dbReference type="ARBA" id="ARBA00023002"/>
    </source>
</evidence>
<dbReference type="AlphaFoldDB" id="A0A8J3ABB8"/>
<feature type="binding site" evidence="17">
    <location>
        <position position="94"/>
    </location>
    <ligand>
        <name>Zn(2+)</name>
        <dbReference type="ChEBI" id="CHEBI:29105"/>
        <note>catalytic</note>
    </ligand>
</feature>
<evidence type="ECO:0000256" key="7">
    <source>
        <dbReference type="ARBA" id="ARBA00022723"/>
    </source>
</evidence>
<dbReference type="InterPro" id="IPR002734">
    <property type="entry name" value="RibDG_C"/>
</dbReference>
<evidence type="ECO:0000256" key="16">
    <source>
        <dbReference type="PIRSR" id="PIRSR006769-2"/>
    </source>
</evidence>
<organism evidence="19 20">
    <name type="scientific">Egicoccus halophilus</name>
    <dbReference type="NCBI Taxonomy" id="1670830"/>
    <lineage>
        <taxon>Bacteria</taxon>
        <taxon>Bacillati</taxon>
        <taxon>Actinomycetota</taxon>
        <taxon>Nitriliruptoria</taxon>
        <taxon>Egicoccales</taxon>
        <taxon>Egicoccaceae</taxon>
        <taxon>Egicoccus</taxon>
    </lineage>
</organism>
<dbReference type="InterPro" id="IPR050765">
    <property type="entry name" value="Riboflavin_Biosynth_HTPR"/>
</dbReference>
<dbReference type="PROSITE" id="PS51747">
    <property type="entry name" value="CYT_DCMP_DEAMINASES_2"/>
    <property type="match status" value="1"/>
</dbReference>
<sequence>MSEPPPAALPLVERRWLARAIALAETARHRTAPNPAVGCVIVRDGEIVGEGTTHPPGGHHAEAAALAAAGERAVGASAYVTLEPCAHQGRTPPCAPALADAGVRRVVHVHADPSALAGGGASLLRARGVSVDGPDRVGPVLHGAVAGQLEGFLSVVRTGRPHVTLKLAQTTDGALRAPDGRRWLTGVAARTAVHRWRGAVDAVLVGSGTVLADDPRLDVRLVDAAHQPRPVVLDRRLRTPPTAQVVARGALVLTGAHADPAAVRILEEAGATVEVVAAPDHHTWTVEALRALARHGIRSVLAEPGATLADALVADGLVDRVVLHVADLGSGTPRRAVTPPSGRRFVTERVGGAGADLVLHLRPAPLEEAA</sequence>
<comment type="cofactor">
    <cofactor evidence="14 17">
        <name>Zn(2+)</name>
        <dbReference type="ChEBI" id="CHEBI:29105"/>
    </cofactor>
    <text evidence="14 17">Binds 1 zinc ion.</text>
</comment>
<dbReference type="EC" id="3.5.4.26" evidence="14"/>
<comment type="catalytic activity">
    <reaction evidence="13 14">
        <text>2,5-diamino-6-hydroxy-4-(5-phosphoribosylamino)-pyrimidine + H2O + H(+) = 5-amino-6-(5-phospho-D-ribosylamino)uracil + NH4(+)</text>
        <dbReference type="Rhea" id="RHEA:21868"/>
        <dbReference type="ChEBI" id="CHEBI:15377"/>
        <dbReference type="ChEBI" id="CHEBI:15378"/>
        <dbReference type="ChEBI" id="CHEBI:28938"/>
        <dbReference type="ChEBI" id="CHEBI:58453"/>
        <dbReference type="ChEBI" id="CHEBI:58614"/>
        <dbReference type="EC" id="3.5.4.26"/>
    </reaction>
</comment>
<dbReference type="GO" id="GO:0008703">
    <property type="term" value="F:5-amino-6-(5-phosphoribosylamino)uracil reductase activity"/>
    <property type="evidence" value="ECO:0007669"/>
    <property type="project" value="UniProtKB-EC"/>
</dbReference>
<feature type="binding site" evidence="16">
    <location>
        <position position="220"/>
    </location>
    <ligand>
        <name>substrate</name>
    </ligand>
</feature>
<proteinExistence type="inferred from homology"/>
<feature type="binding site" evidence="16">
    <location>
        <position position="197"/>
    </location>
    <ligand>
        <name>substrate</name>
    </ligand>
</feature>